<protein>
    <submittedName>
        <fullName evidence="7">Aste57867_10877 protein</fullName>
    </submittedName>
</protein>
<feature type="compositionally biased region" description="Basic and acidic residues" evidence="4">
    <location>
        <begin position="1616"/>
        <end position="1657"/>
    </location>
</feature>
<feature type="repeat" description="ANK" evidence="3">
    <location>
        <begin position="896"/>
        <end position="928"/>
    </location>
</feature>
<feature type="repeat" description="ANK" evidence="3">
    <location>
        <begin position="1023"/>
        <end position="1055"/>
    </location>
</feature>
<dbReference type="Proteomes" id="UP000332933">
    <property type="component" value="Unassembled WGS sequence"/>
</dbReference>
<dbReference type="GO" id="GO:0005524">
    <property type="term" value="F:ATP binding"/>
    <property type="evidence" value="ECO:0007669"/>
    <property type="project" value="InterPro"/>
</dbReference>
<dbReference type="PROSITE" id="PS50011">
    <property type="entry name" value="PROTEIN_KINASE_DOM"/>
    <property type="match status" value="1"/>
</dbReference>
<feature type="repeat" description="ANK" evidence="3">
    <location>
        <begin position="373"/>
        <end position="405"/>
    </location>
</feature>
<dbReference type="Pfam" id="PF00023">
    <property type="entry name" value="Ank"/>
    <property type="match status" value="1"/>
</dbReference>
<dbReference type="EMBL" id="VJMH01005235">
    <property type="protein sequence ID" value="KAF0698510.1"/>
    <property type="molecule type" value="Genomic_DNA"/>
</dbReference>
<evidence type="ECO:0000313" key="7">
    <source>
        <dbReference type="EMBL" id="VFT87745.1"/>
    </source>
</evidence>
<feature type="repeat" description="ANK" evidence="3">
    <location>
        <begin position="1157"/>
        <end position="1189"/>
    </location>
</feature>
<evidence type="ECO:0000256" key="4">
    <source>
        <dbReference type="SAM" id="MobiDB-lite"/>
    </source>
</evidence>
<evidence type="ECO:0000313" key="8">
    <source>
        <dbReference type="Proteomes" id="UP000332933"/>
    </source>
</evidence>
<dbReference type="GO" id="GO:0004672">
    <property type="term" value="F:protein kinase activity"/>
    <property type="evidence" value="ECO:0007669"/>
    <property type="project" value="InterPro"/>
</dbReference>
<feature type="repeat" description="ANK" evidence="3">
    <location>
        <begin position="188"/>
        <end position="220"/>
    </location>
</feature>
<dbReference type="OrthoDB" id="103029at2759"/>
<feature type="repeat" description="ANK" evidence="3">
    <location>
        <begin position="800"/>
        <end position="832"/>
    </location>
</feature>
<feature type="region of interest" description="Disordered" evidence="4">
    <location>
        <begin position="960"/>
        <end position="985"/>
    </location>
</feature>
<dbReference type="EMBL" id="CAADRA010005256">
    <property type="protein sequence ID" value="VFT87745.1"/>
    <property type="molecule type" value="Genomic_DNA"/>
</dbReference>
<reference evidence="6" key="2">
    <citation type="submission" date="2019-06" db="EMBL/GenBank/DDBJ databases">
        <title>Genomics analysis of Aphanomyces spp. identifies a new class of oomycete effector associated with host adaptation.</title>
        <authorList>
            <person name="Gaulin E."/>
        </authorList>
    </citation>
    <scope>NUCLEOTIDE SEQUENCE</scope>
    <source>
        <strain evidence="6">CBS 578.67</strain>
    </source>
</reference>
<feature type="repeat" description="ANK" evidence="3">
    <location>
        <begin position="476"/>
        <end position="508"/>
    </location>
</feature>
<dbReference type="Pfam" id="PF00069">
    <property type="entry name" value="Pkinase"/>
    <property type="match status" value="1"/>
</dbReference>
<dbReference type="Pfam" id="PF13857">
    <property type="entry name" value="Ank_5"/>
    <property type="match status" value="2"/>
</dbReference>
<feature type="repeat" description="ANK" evidence="3">
    <location>
        <begin position="734"/>
        <end position="766"/>
    </location>
</feature>
<dbReference type="PANTHER" id="PTHR24198">
    <property type="entry name" value="ANKYRIN REPEAT AND PROTEIN KINASE DOMAIN-CONTAINING PROTEIN"/>
    <property type="match status" value="1"/>
</dbReference>
<feature type="repeat" description="ANK" evidence="3">
    <location>
        <begin position="155"/>
        <end position="187"/>
    </location>
</feature>
<feature type="domain" description="Protein kinase" evidence="5">
    <location>
        <begin position="1345"/>
        <end position="1603"/>
    </location>
</feature>
<feature type="repeat" description="ANK" evidence="3">
    <location>
        <begin position="89"/>
        <end position="121"/>
    </location>
</feature>
<dbReference type="Gene3D" id="1.10.510.10">
    <property type="entry name" value="Transferase(Phosphotransferase) domain 1"/>
    <property type="match status" value="1"/>
</dbReference>
<evidence type="ECO:0000313" key="6">
    <source>
        <dbReference type="EMBL" id="KAF0698510.1"/>
    </source>
</evidence>
<gene>
    <name evidence="7" type="primary">Aste57867_10877</name>
    <name evidence="6" type="ORF">As57867_010837</name>
    <name evidence="7" type="ORF">ASTE57867_10877</name>
</gene>
<dbReference type="PROSITE" id="PS50088">
    <property type="entry name" value="ANK_REPEAT"/>
    <property type="match status" value="27"/>
</dbReference>
<dbReference type="InterPro" id="IPR036770">
    <property type="entry name" value="Ankyrin_rpt-contain_sf"/>
</dbReference>
<feature type="repeat" description="ANK" evidence="3">
    <location>
        <begin position="863"/>
        <end position="895"/>
    </location>
</feature>
<sequence>MPGLLSKVKGVFAKHSKQDKSFVQVHKPIPKEAFVDGGSVKKHFQGGAHVNCVFNDGNTPLTYASQMHNVDIINALVASGADRDLPRQDGMTPLLLAIQSGDEAVVNILLAHGANVDKADTDGKTGLLLASEMGDFGLVDVLLARCANVNLADQNGYTPLLVAIKSNHFGVARVLLDHGASVHAANHDGSTPLHFASTNGHVVVAQALVDRGANVNELTKRGNTPLGVASKHGHTDMVEALLVRGAALDLTNNVSRMQHGNFLTSSKHGETPLALAAEAGHVDVARLLLDKGADPTIKDNDGKTTLNKASSLVVNLLEQRAKSLNHASTPPQDANQEQKDANTSLLDACATGRIDLVTMLLAQGADVNFADDDGMTALMCASHQNHARVASTLLEHGAKVNQVDKDGSTALLNAIAHGHVNVVINLLACGANVDLGNLDNDTPLRRASRDGYAEIVDALLGHGAQLDTASQFCARDGTTPLMLASEEGHVDVVESLLKHGAKANVTCKNGYTSLLFAIISGHTDTVKTLLAHGANADTGDNLGRTPLWNASEAGHVDLVNLLLVHGATVDLATKEGNTPLAVASKNGHVHVVRVLIVHGRAKLDSINKGGKTPLVLAAEASHADVVKVLLDAGAGATIHDNAGKSALDLASKGGHFETMVQQHAMNKAGSDILPATQPNREATDMNVAREDVSIIGISSTAINTQLLHASSVGQVEHVRSLLAQGAEVNYADVDGMTGLLHAIQGGHNEVATTLINHGANVDVANKEGNTPLFFAIKHEQMQIALLLLQHGVNIDVADKSGNTPLLCAIKSGRFSTVNALLKHGANLHLVDSDGVGPLDIASQIGIIEIVNALVVRGAAADMRGNIPLVVASKAGHADIVQLLLVHGATIDFKNKDGETALVSAAKEGHEEVVQVLLDAGADATIQDTAGKSPLDWASERGQFNIVTMLQHHTAHIATSMTHPATPPIGEVSGRNEEGQTESTPDESMNAINIQLLNASTAGRFERVRSLLAQGADVNYADADGMTAFLHAIQGGHIEIATTLINHGANVDVANKEGNTSLFLAIEARRIDIVMLLLQHGINVPPLVSRTAIHHYCVQSNRVVLPSQMPYSSTGPTCTSSTPYDGAGPLVIASMNGNLALANSLLERGAACDMATKHGDVSIGVASQAGHSNIVALLVRHGAQVDWTNNDGETPLTLAGEGGHADVVQVLLDAGADAAIRDKTGQTVVDKAMGRGHSAVVTLLQQHGNVAKPQVTPTTPRLVDSVVPIVPEEAAQPIPLDVEVGENDGTLQATSPRIVENKPATCLVETDMPPSKTAVGAVTSLEELTQHILADTSKQWPLFHTYELCPDLVGSSTHSIFRAKDTKKPMKTLVVKLTDGLHEKQFFDSVNAMIPDASKRFVECLDAESISLAGFNCVALIMEGGVKNASMDIHEIVGEELELFKCVKHVLEGLTKLHRLNYIHGDVKLENVVDFGKAGYKLIDFDHAVKIGSLMTTHCTEQYCPPEMAHLILDHTSQLVANVAFDVWCVAVLILKLFSPSQTLKEFMAVDTHDIVATIASPAFSFRASVHATDLSPGKKENLLKCLHVDPVQRGSIHDLQYLLPDHISNTKSPKSLNEEDVKRNEDAARRNEEAVKRTEEAARRNEEAARRTEEAARRNDDLLQKVHNGVKQNGALAAEAVDLIQKTRDTVVESTQVVIQAIFDATEVTVPTSFIILPYNIHATKNDDSTSPEQVVKQVAGFYNKLHGASSSLIAAAKAKNPVAAAKAVIDSLVLGKPMYFYLVDDVTESVVDVDANGVYPIQIDTKTKQYTKFMTANWPRFQQGFQVLKGANTVAGLLKSLGVPTLSDDMLASVEKLMNVKASSVEEFDVVQAALENAQEGNGKQVNDARGPALRELVRFFDEKDPKRTFAGLSRVPSETGRAIWTKVTKE</sequence>
<dbReference type="SMART" id="SM00220">
    <property type="entry name" value="S_TKc"/>
    <property type="match status" value="1"/>
</dbReference>
<feature type="repeat" description="ANK" evidence="3">
    <location>
        <begin position="340"/>
        <end position="372"/>
    </location>
</feature>
<evidence type="ECO:0000259" key="5">
    <source>
        <dbReference type="PROSITE" id="PS50011"/>
    </source>
</evidence>
<dbReference type="PRINTS" id="PR01415">
    <property type="entry name" value="ANKYRIN"/>
</dbReference>
<feature type="repeat" description="ANK" evidence="3">
    <location>
        <begin position="56"/>
        <end position="88"/>
    </location>
</feature>
<feature type="repeat" description="ANK" evidence="3">
    <location>
        <begin position="221"/>
        <end position="253"/>
    </location>
</feature>
<dbReference type="Pfam" id="PF13637">
    <property type="entry name" value="Ank_4"/>
    <property type="match status" value="1"/>
</dbReference>
<dbReference type="GO" id="GO:0005737">
    <property type="term" value="C:cytoplasm"/>
    <property type="evidence" value="ECO:0007669"/>
    <property type="project" value="TreeGrafter"/>
</dbReference>
<feature type="repeat" description="ANK" evidence="3">
    <location>
        <begin position="122"/>
        <end position="154"/>
    </location>
</feature>
<accession>A0A485KT55</accession>
<keyword evidence="8" id="KW-1185">Reference proteome</keyword>
<feature type="repeat" description="ANK" evidence="3">
    <location>
        <begin position="833"/>
        <end position="865"/>
    </location>
</feature>
<feature type="repeat" description="ANK" evidence="3">
    <location>
        <begin position="1124"/>
        <end position="1156"/>
    </location>
</feature>
<feature type="repeat" description="ANK" evidence="3">
    <location>
        <begin position="406"/>
        <end position="438"/>
    </location>
</feature>
<dbReference type="PANTHER" id="PTHR24198:SF165">
    <property type="entry name" value="ANKYRIN REPEAT-CONTAINING PROTEIN-RELATED"/>
    <property type="match status" value="1"/>
</dbReference>
<feature type="repeat" description="ANK" evidence="3">
    <location>
        <begin position="767"/>
        <end position="799"/>
    </location>
</feature>
<reference evidence="7 8" key="1">
    <citation type="submission" date="2019-03" db="EMBL/GenBank/DDBJ databases">
        <authorList>
            <person name="Gaulin E."/>
            <person name="Dumas B."/>
        </authorList>
    </citation>
    <scope>NUCLEOTIDE SEQUENCE [LARGE SCALE GENOMIC DNA]</scope>
    <source>
        <strain evidence="7">CBS 568.67</strain>
    </source>
</reference>
<feature type="repeat" description="ANK" evidence="3">
    <location>
        <begin position="542"/>
        <end position="574"/>
    </location>
</feature>
<feature type="repeat" description="ANK" evidence="3">
    <location>
        <begin position="575"/>
        <end position="599"/>
    </location>
</feature>
<feature type="repeat" description="ANK" evidence="3">
    <location>
        <begin position="439"/>
        <end position="471"/>
    </location>
</feature>
<feature type="repeat" description="ANK" evidence="3">
    <location>
        <begin position="268"/>
        <end position="300"/>
    </location>
</feature>
<evidence type="ECO:0000256" key="2">
    <source>
        <dbReference type="ARBA" id="ARBA00023043"/>
    </source>
</evidence>
<dbReference type="InterPro" id="IPR000719">
    <property type="entry name" value="Prot_kinase_dom"/>
</dbReference>
<dbReference type="Pfam" id="PF12796">
    <property type="entry name" value="Ank_2"/>
    <property type="match status" value="8"/>
</dbReference>
<feature type="repeat" description="ANK" evidence="3">
    <location>
        <begin position="509"/>
        <end position="541"/>
    </location>
</feature>
<organism evidence="7 8">
    <name type="scientific">Aphanomyces stellatus</name>
    <dbReference type="NCBI Taxonomy" id="120398"/>
    <lineage>
        <taxon>Eukaryota</taxon>
        <taxon>Sar</taxon>
        <taxon>Stramenopiles</taxon>
        <taxon>Oomycota</taxon>
        <taxon>Saprolegniomycetes</taxon>
        <taxon>Saprolegniales</taxon>
        <taxon>Verrucalvaceae</taxon>
        <taxon>Aphanomyces</taxon>
    </lineage>
</organism>
<dbReference type="InterPro" id="IPR011009">
    <property type="entry name" value="Kinase-like_dom_sf"/>
</dbReference>
<feature type="repeat" description="ANK" evidence="3">
    <location>
        <begin position="1056"/>
        <end position="1083"/>
    </location>
</feature>
<dbReference type="Gene3D" id="1.25.40.20">
    <property type="entry name" value="Ankyrin repeat-containing domain"/>
    <property type="match status" value="12"/>
</dbReference>
<evidence type="ECO:0000256" key="3">
    <source>
        <dbReference type="PROSITE-ProRule" id="PRU00023"/>
    </source>
</evidence>
<evidence type="ECO:0000256" key="1">
    <source>
        <dbReference type="ARBA" id="ARBA00022737"/>
    </source>
</evidence>
<feature type="repeat" description="ANK" evidence="3">
    <location>
        <begin position="1190"/>
        <end position="1222"/>
    </location>
</feature>
<dbReference type="PROSITE" id="PS50297">
    <property type="entry name" value="ANK_REP_REGION"/>
    <property type="match status" value="26"/>
</dbReference>
<proteinExistence type="predicted"/>
<dbReference type="InterPro" id="IPR002110">
    <property type="entry name" value="Ankyrin_rpt"/>
</dbReference>
<dbReference type="SUPFAM" id="SSF48403">
    <property type="entry name" value="Ankyrin repeat"/>
    <property type="match status" value="4"/>
</dbReference>
<dbReference type="SUPFAM" id="SSF56112">
    <property type="entry name" value="Protein kinase-like (PK-like)"/>
    <property type="match status" value="1"/>
</dbReference>
<feature type="region of interest" description="Disordered" evidence="4">
    <location>
        <begin position="1610"/>
        <end position="1657"/>
    </location>
</feature>
<feature type="repeat" description="ANK" evidence="3">
    <location>
        <begin position="609"/>
        <end position="641"/>
    </location>
</feature>
<keyword evidence="1" id="KW-0677">Repeat</keyword>
<keyword evidence="2 3" id="KW-0040">ANK repeat</keyword>
<dbReference type="SMART" id="SM00248">
    <property type="entry name" value="ANK"/>
    <property type="match status" value="31"/>
</dbReference>
<name>A0A485KT55_9STRA</name>